<name>Q204A1_STRLI</name>
<dbReference type="EMBL" id="DQ410885">
    <property type="protein sequence ID" value="ABD72313.1"/>
    <property type="molecule type" value="Genomic_DNA"/>
</dbReference>
<organism evidence="1">
    <name type="scientific">Streptomyces lividans</name>
    <dbReference type="NCBI Taxonomy" id="1916"/>
    <lineage>
        <taxon>Bacteria</taxon>
        <taxon>Bacillati</taxon>
        <taxon>Actinomycetota</taxon>
        <taxon>Actinomycetes</taxon>
        <taxon>Kitasatosporales</taxon>
        <taxon>Streptomycetaceae</taxon>
        <taxon>Streptomyces</taxon>
    </lineage>
</organism>
<sequence length="81" mass="8969">MIEKIRARRRHARLMKVATSLVREATVISSEHAGRVTTAQIACLAFARYEMRIDDTEAADYLAAALVARGYSTDHRPAPAV</sequence>
<accession>Q204A1</accession>
<dbReference type="AlphaFoldDB" id="Q204A1"/>
<keyword evidence="1" id="KW-0614">Plasmid</keyword>
<reference evidence="1" key="1">
    <citation type="journal article" date="2006" name="J. Bacteriol.">
        <title>Characterization of the genetic components of Streptomyces lividans linear plasmid SLP2 for replication in circular and linear modes.</title>
        <authorList>
            <person name="Xu M."/>
            <person name="Zhu Y."/>
            <person name="Zhang R."/>
            <person name="Shen M."/>
            <person name="Jiang W."/>
            <person name="Zhao G."/>
            <person name="Qin Z."/>
        </authorList>
    </citation>
    <scope>NUCLEOTIDE SEQUENCE</scope>
    <source>
        <plasmid evidence="1">SLP2</plasmid>
    </source>
</reference>
<geneLocation type="plasmid" evidence="1">
    <name>SLP2</name>
</geneLocation>
<evidence type="ECO:0000313" key="1">
    <source>
        <dbReference type="EMBL" id="ABD72313.1"/>
    </source>
</evidence>
<protein>
    <submittedName>
        <fullName evidence="1">PQC542.9c</fullName>
    </submittedName>
</protein>
<proteinExistence type="predicted"/>